<protein>
    <submittedName>
        <fullName evidence="1">Uncharacterized protein</fullName>
    </submittedName>
</protein>
<sequence length="47" mass="5501">MPPQKPRRGRTNHINPECLLIKLITMVTRNHRSPHLIFTHGNLCPNF</sequence>
<reference evidence="1" key="2">
    <citation type="journal article" date="2015" name="Fish Shellfish Immunol.">
        <title>Early steps in the European eel (Anguilla anguilla)-Vibrio vulnificus interaction in the gills: Role of the RtxA13 toxin.</title>
        <authorList>
            <person name="Callol A."/>
            <person name="Pajuelo D."/>
            <person name="Ebbesson L."/>
            <person name="Teles M."/>
            <person name="MacKenzie S."/>
            <person name="Amaro C."/>
        </authorList>
    </citation>
    <scope>NUCLEOTIDE SEQUENCE</scope>
</reference>
<reference evidence="1" key="1">
    <citation type="submission" date="2014-11" db="EMBL/GenBank/DDBJ databases">
        <authorList>
            <person name="Amaro Gonzalez C."/>
        </authorList>
    </citation>
    <scope>NUCLEOTIDE SEQUENCE</scope>
</reference>
<proteinExistence type="predicted"/>
<dbReference type="AlphaFoldDB" id="A0A0E9S9P6"/>
<dbReference type="EMBL" id="GBXM01070635">
    <property type="protein sequence ID" value="JAH37942.1"/>
    <property type="molecule type" value="Transcribed_RNA"/>
</dbReference>
<name>A0A0E9S9P6_ANGAN</name>
<organism evidence="1">
    <name type="scientific">Anguilla anguilla</name>
    <name type="common">European freshwater eel</name>
    <name type="synonym">Muraena anguilla</name>
    <dbReference type="NCBI Taxonomy" id="7936"/>
    <lineage>
        <taxon>Eukaryota</taxon>
        <taxon>Metazoa</taxon>
        <taxon>Chordata</taxon>
        <taxon>Craniata</taxon>
        <taxon>Vertebrata</taxon>
        <taxon>Euteleostomi</taxon>
        <taxon>Actinopterygii</taxon>
        <taxon>Neopterygii</taxon>
        <taxon>Teleostei</taxon>
        <taxon>Anguilliformes</taxon>
        <taxon>Anguillidae</taxon>
        <taxon>Anguilla</taxon>
    </lineage>
</organism>
<accession>A0A0E9S9P6</accession>
<evidence type="ECO:0000313" key="1">
    <source>
        <dbReference type="EMBL" id="JAH37942.1"/>
    </source>
</evidence>